<organism evidence="1 2">
    <name type="scientific">Deinococcus hohokamensis</name>
    <dbReference type="NCBI Taxonomy" id="309883"/>
    <lineage>
        <taxon>Bacteria</taxon>
        <taxon>Thermotogati</taxon>
        <taxon>Deinococcota</taxon>
        <taxon>Deinococci</taxon>
        <taxon>Deinococcales</taxon>
        <taxon>Deinococcaceae</taxon>
        <taxon>Deinococcus</taxon>
    </lineage>
</organism>
<keyword evidence="2" id="KW-1185">Reference proteome</keyword>
<dbReference type="Proteomes" id="UP001595952">
    <property type="component" value="Unassembled WGS sequence"/>
</dbReference>
<evidence type="ECO:0000313" key="1">
    <source>
        <dbReference type="EMBL" id="MFC4636928.1"/>
    </source>
</evidence>
<proteinExistence type="predicted"/>
<evidence type="ECO:0000313" key="2">
    <source>
        <dbReference type="Proteomes" id="UP001595952"/>
    </source>
</evidence>
<gene>
    <name evidence="1" type="ORF">ACFO0D_01110</name>
</gene>
<dbReference type="RefSeq" id="WP_380059968.1">
    <property type="nucleotide sequence ID" value="NZ_JBHSEI010000001.1"/>
</dbReference>
<accession>A0ABV9I490</accession>
<name>A0ABV9I490_9DEIO</name>
<dbReference type="EMBL" id="JBHSEI010000001">
    <property type="protein sequence ID" value="MFC4636928.1"/>
    <property type="molecule type" value="Genomic_DNA"/>
</dbReference>
<reference evidence="2" key="1">
    <citation type="journal article" date="2019" name="Int. J. Syst. Evol. Microbiol.">
        <title>The Global Catalogue of Microorganisms (GCM) 10K type strain sequencing project: providing services to taxonomists for standard genome sequencing and annotation.</title>
        <authorList>
            <consortium name="The Broad Institute Genomics Platform"/>
            <consortium name="The Broad Institute Genome Sequencing Center for Infectious Disease"/>
            <person name="Wu L."/>
            <person name="Ma J."/>
        </authorList>
    </citation>
    <scope>NUCLEOTIDE SEQUENCE [LARGE SCALE GENOMIC DNA]</scope>
    <source>
        <strain evidence="2">CCUG 55995</strain>
    </source>
</reference>
<protein>
    <submittedName>
        <fullName evidence="1">Uncharacterized protein</fullName>
    </submittedName>
</protein>
<comment type="caution">
    <text evidence="1">The sequence shown here is derived from an EMBL/GenBank/DDBJ whole genome shotgun (WGS) entry which is preliminary data.</text>
</comment>
<sequence>MTKDLLAQAQALLTLVLRRDGATLSDLGAALGRFRAQVAALPCGGPPDADPGRGDRGELARQVAQAWPELGLYDLGSGRPLLAGSCQSVPDELGDAHDDLTGFALELHSALSLAPLDRAAALARLRWSLDAHWDDLITGLLRHLEHLKAAGP</sequence>